<name>A8M9Z5_CALMQ</name>
<dbReference type="eggNOG" id="arCOG01995">
    <property type="taxonomic scope" value="Archaea"/>
</dbReference>
<accession>A8M9Z5</accession>
<keyword evidence="1" id="KW-0472">Membrane</keyword>
<keyword evidence="3" id="KW-1185">Reference proteome</keyword>
<keyword evidence="1" id="KW-1133">Transmembrane helix</keyword>
<feature type="transmembrane region" description="Helical" evidence="1">
    <location>
        <begin position="14"/>
        <end position="34"/>
    </location>
</feature>
<keyword evidence="1" id="KW-0812">Transmembrane</keyword>
<evidence type="ECO:0000313" key="3">
    <source>
        <dbReference type="Proteomes" id="UP000001137"/>
    </source>
</evidence>
<dbReference type="Pfam" id="PF01944">
    <property type="entry name" value="SpoIIM"/>
    <property type="match status" value="1"/>
</dbReference>
<sequence length="187" mass="20990">MELRIQRLLTRRVFIYYLTTFLILAVGEVTGYFMSLRGIQVLSKSELQELESLAQHPSYMVIFTHNLSLNLIMNIPFIGPIMYVILIGFTGIALGYIVVSSIGVSVLYLILAYVSSAILPHGLLELFSYSLSAYNSVDASVNVIKRRPLNTTLINWVLRLLLSVLILFIAAYVEYLELTIMGAVIHA</sequence>
<evidence type="ECO:0000256" key="1">
    <source>
        <dbReference type="SAM" id="Phobius"/>
    </source>
</evidence>
<dbReference type="InterPro" id="IPR002798">
    <property type="entry name" value="SpoIIM-like"/>
</dbReference>
<feature type="transmembrane region" description="Helical" evidence="1">
    <location>
        <begin position="106"/>
        <end position="124"/>
    </location>
</feature>
<dbReference type="OrthoDB" id="28578at2157"/>
<proteinExistence type="predicted"/>
<evidence type="ECO:0000313" key="2">
    <source>
        <dbReference type="EMBL" id="ABW02466.1"/>
    </source>
</evidence>
<evidence type="ECO:0008006" key="4">
    <source>
        <dbReference type="Google" id="ProtNLM"/>
    </source>
</evidence>
<organism evidence="2 3">
    <name type="scientific">Caldivirga maquilingensis (strain ATCC 700844 / DSM 13496 / JCM 10307 / IC-167)</name>
    <dbReference type="NCBI Taxonomy" id="397948"/>
    <lineage>
        <taxon>Archaea</taxon>
        <taxon>Thermoproteota</taxon>
        <taxon>Thermoprotei</taxon>
        <taxon>Thermoproteales</taxon>
        <taxon>Thermoproteaceae</taxon>
        <taxon>Caldivirga</taxon>
    </lineage>
</organism>
<dbReference type="AlphaFoldDB" id="A8M9Z5"/>
<dbReference type="RefSeq" id="WP_012186685.1">
    <property type="nucleotide sequence ID" value="NC_009954.1"/>
</dbReference>
<dbReference type="HOGENOM" id="CLU_123171_0_0_2"/>
<feature type="transmembrane region" description="Helical" evidence="1">
    <location>
        <begin position="153"/>
        <end position="173"/>
    </location>
</feature>
<dbReference type="KEGG" id="cma:Cmaq_1643"/>
<feature type="transmembrane region" description="Helical" evidence="1">
    <location>
        <begin position="77"/>
        <end position="99"/>
    </location>
</feature>
<dbReference type="GeneID" id="5709344"/>
<reference evidence="2 3" key="1">
    <citation type="submission" date="2007-10" db="EMBL/GenBank/DDBJ databases">
        <title>Complete sequence of Caldivirga maquilingensis IC-167.</title>
        <authorList>
            <consortium name="US DOE Joint Genome Institute"/>
            <person name="Copeland A."/>
            <person name="Lucas S."/>
            <person name="Lapidus A."/>
            <person name="Barry K."/>
            <person name="Glavina del Rio T."/>
            <person name="Dalin E."/>
            <person name="Tice H."/>
            <person name="Pitluck S."/>
            <person name="Saunders E."/>
            <person name="Brettin T."/>
            <person name="Bruce D."/>
            <person name="Detter J.C."/>
            <person name="Han C."/>
            <person name="Schmutz J."/>
            <person name="Larimer F."/>
            <person name="Land M."/>
            <person name="Hauser L."/>
            <person name="Kyrpides N."/>
            <person name="Ivanova N."/>
            <person name="Biddle J.F."/>
            <person name="Zhang Z."/>
            <person name="Fitz-Gibbon S.T."/>
            <person name="Lowe T.M."/>
            <person name="Saltikov C."/>
            <person name="House C.H."/>
            <person name="Richardson P."/>
        </authorList>
    </citation>
    <scope>NUCLEOTIDE SEQUENCE [LARGE SCALE GENOMIC DNA]</scope>
    <source>
        <strain evidence="3">ATCC 700844 / DSM 13496 / JCM 10307 / IC-167</strain>
    </source>
</reference>
<dbReference type="STRING" id="397948.Cmaq_1643"/>
<gene>
    <name evidence="2" type="ordered locus">Cmaq_1643</name>
</gene>
<dbReference type="Proteomes" id="UP000001137">
    <property type="component" value="Chromosome"/>
</dbReference>
<dbReference type="EMBL" id="CP000852">
    <property type="protein sequence ID" value="ABW02466.1"/>
    <property type="molecule type" value="Genomic_DNA"/>
</dbReference>
<protein>
    <recommendedName>
        <fullName evidence="4">Stage II sporulation protein M</fullName>
    </recommendedName>
</protein>